<feature type="domain" description="Flagellar basal-body/hook protein C-terminal" evidence="4">
    <location>
        <begin position="199"/>
        <end position="241"/>
    </location>
</feature>
<keyword evidence="8" id="KW-1185">Reference proteome</keyword>
<dbReference type="GO" id="GO:0009425">
    <property type="term" value="C:bacterial-type flagellum basal body"/>
    <property type="evidence" value="ECO:0007669"/>
    <property type="project" value="UniProtKB-SubCell"/>
</dbReference>
<reference evidence="6 9" key="2">
    <citation type="submission" date="2019-07" db="EMBL/GenBank/DDBJ databases">
        <title>Draft genome sequences of 15 bacterial species constituting the stable defined intestinal microbiota of the GM15 gnotobiotic mouse model.</title>
        <authorList>
            <person name="Elie C."/>
            <person name="Mathieu A."/>
            <person name="Saliou A."/>
            <person name="Darnaud M."/>
            <person name="Leulier F."/>
            <person name="Tamellini A."/>
        </authorList>
    </citation>
    <scope>NUCLEOTIDE SEQUENCE [LARGE SCALE GENOMIC DNA]</scope>
    <source>
        <strain evidence="9">ASF 502</strain>
        <strain evidence="6">MD300</strain>
    </source>
</reference>
<dbReference type="eggNOG" id="COG4786">
    <property type="taxonomic scope" value="Bacteria"/>
</dbReference>
<dbReference type="InterPro" id="IPR053967">
    <property type="entry name" value="LlgE_F_G-like_D1"/>
</dbReference>
<evidence type="ECO:0000259" key="4">
    <source>
        <dbReference type="Pfam" id="PF06429"/>
    </source>
</evidence>
<dbReference type="OrthoDB" id="9804559at2"/>
<keyword evidence="2" id="KW-0975">Bacterial flagellum</keyword>
<dbReference type="HOGENOM" id="CLU_013687_0_2_9"/>
<dbReference type="PANTHER" id="PTHR30435:SF19">
    <property type="entry name" value="FLAGELLAR BASAL-BODY ROD PROTEIN FLGG"/>
    <property type="match status" value="1"/>
</dbReference>
<evidence type="ECO:0000313" key="8">
    <source>
        <dbReference type="Proteomes" id="UP000274920"/>
    </source>
</evidence>
<dbReference type="PANTHER" id="PTHR30435">
    <property type="entry name" value="FLAGELLAR PROTEIN"/>
    <property type="match status" value="1"/>
</dbReference>
<dbReference type="SUPFAM" id="SSF117143">
    <property type="entry name" value="Flagellar hook protein flgE"/>
    <property type="match status" value="1"/>
</dbReference>
<dbReference type="InterPro" id="IPR001444">
    <property type="entry name" value="Flag_bb_rod_N"/>
</dbReference>
<organism evidence="7 8">
    <name type="scientific">Schaedlerella arabinosiphila</name>
    <dbReference type="NCBI Taxonomy" id="2044587"/>
    <lineage>
        <taxon>Bacteria</taxon>
        <taxon>Bacillati</taxon>
        <taxon>Bacillota</taxon>
        <taxon>Clostridia</taxon>
        <taxon>Lachnospirales</taxon>
        <taxon>Lachnospiraceae</taxon>
        <taxon>Schaedlerella</taxon>
    </lineage>
</organism>
<name>N1ZWW6_9FIRM</name>
<proteinExistence type="inferred from homology"/>
<reference evidence="7" key="1">
    <citation type="submission" date="2018-10" db="EMBL/GenBank/DDBJ databases">
        <title>Schaedlerella arabinophila gen. nov. sp. nov., isolated from the mouse intestinal tract and comparative analysis with the genome of the closely related altered Schaedler flora strain ASF502.</title>
        <authorList>
            <person name="Miyake S."/>
            <person name="Soh M."/>
            <person name="Seedorf H."/>
        </authorList>
    </citation>
    <scope>NUCLEOTIDE SEQUENCE [LARGE SCALE GENOMIC DNA]</scope>
    <source>
        <strain evidence="7">DSM 106076</strain>
    </source>
</reference>
<dbReference type="InterPro" id="IPR020013">
    <property type="entry name" value="Flagellar_FlgE/F/G"/>
</dbReference>
<dbReference type="Proteomes" id="UP000474104">
    <property type="component" value="Unassembled WGS sequence"/>
</dbReference>
<comment type="similarity">
    <text evidence="1 2">Belongs to the flagella basal body rod proteins family.</text>
</comment>
<comment type="caution">
    <text evidence="7">The sequence shown here is derived from an EMBL/GenBank/DDBJ whole genome shotgun (WGS) entry which is preliminary data.</text>
</comment>
<dbReference type="Pfam" id="PF00460">
    <property type="entry name" value="Flg_bb_rod"/>
    <property type="match status" value="1"/>
</dbReference>
<keyword evidence="7" id="KW-0282">Flagellum</keyword>
<keyword evidence="7" id="KW-0969">Cilium</keyword>
<dbReference type="STRING" id="2044587.C824_05237"/>
<feature type="domain" description="Flagellar basal body rod protein N-terminal" evidence="3">
    <location>
        <begin position="5"/>
        <end position="35"/>
    </location>
</feature>
<dbReference type="Proteomes" id="UP000274920">
    <property type="component" value="Unassembled WGS sequence"/>
</dbReference>
<dbReference type="RefSeq" id="WP_004072137.1">
    <property type="nucleotide sequence ID" value="NZ_CASCYM010000045.1"/>
</dbReference>
<dbReference type="InterPro" id="IPR037925">
    <property type="entry name" value="FlgE/F/G-like"/>
</dbReference>
<evidence type="ECO:0000259" key="3">
    <source>
        <dbReference type="Pfam" id="PF00460"/>
    </source>
</evidence>
<accession>A0A426DLM5</accession>
<dbReference type="NCBIfam" id="TIGR03506">
    <property type="entry name" value="FlgEFG_subfam"/>
    <property type="match status" value="1"/>
</dbReference>
<dbReference type="Pfam" id="PF06429">
    <property type="entry name" value="Flg_bbr_C"/>
    <property type="match status" value="1"/>
</dbReference>
<evidence type="ECO:0000313" key="6">
    <source>
        <dbReference type="EMBL" id="NDO68765.1"/>
    </source>
</evidence>
<dbReference type="EMBL" id="RHJS01000002">
    <property type="protein sequence ID" value="RRK33665.1"/>
    <property type="molecule type" value="Genomic_DNA"/>
</dbReference>
<evidence type="ECO:0000313" key="9">
    <source>
        <dbReference type="Proteomes" id="UP000474104"/>
    </source>
</evidence>
<dbReference type="Pfam" id="PF22692">
    <property type="entry name" value="LlgE_F_G_D1"/>
    <property type="match status" value="1"/>
</dbReference>
<evidence type="ECO:0000256" key="1">
    <source>
        <dbReference type="ARBA" id="ARBA00009677"/>
    </source>
</evidence>
<gene>
    <name evidence="7" type="ORF">EBB54_21640</name>
    <name evidence="6" type="ORF">FMM80_08745</name>
</gene>
<accession>N1ZWW6</accession>
<keyword evidence="7" id="KW-0966">Cell projection</keyword>
<dbReference type="AlphaFoldDB" id="N1ZWW6"/>
<protein>
    <submittedName>
        <fullName evidence="7">Flagellar hook-basal body protein</fullName>
    </submittedName>
</protein>
<evidence type="ECO:0000259" key="5">
    <source>
        <dbReference type="Pfam" id="PF22692"/>
    </source>
</evidence>
<evidence type="ECO:0000313" key="7">
    <source>
        <dbReference type="EMBL" id="RRK33665.1"/>
    </source>
</evidence>
<dbReference type="InterPro" id="IPR010930">
    <property type="entry name" value="Flg_bb/hook_C_dom"/>
</dbReference>
<feature type="domain" description="Flagellar hook protein FlgE/F/G-like D1" evidence="5">
    <location>
        <begin position="90"/>
        <end position="136"/>
    </location>
</feature>
<evidence type="ECO:0000256" key="2">
    <source>
        <dbReference type="RuleBase" id="RU362116"/>
    </source>
</evidence>
<sequence length="243" mass="27093">MYTSFYTAARGAMEEQKKMDVIANNFANVNNYGYKSKSAVFSDLMYYNLNNYRGDDTPLKAGVGIAVEKTNTNFDPSAPMTTDGEFDYTIMDDGFFMLMSPVTGEITYSRNGHFSMSQRGNLFYLVNDNGNLVLDQNQNPILVGNVTGSDNERELSGEIGVYGFDILDGMISNGMNEYVPVQKNGDPYLIRGARLVDHTLEMSGVDTAEEISRMIETQRAYSYALKMVQTSDEVMTTINGLRT</sequence>
<comment type="subcellular location">
    <subcellularLocation>
        <location evidence="2">Bacterial flagellum basal body</location>
    </subcellularLocation>
</comment>
<dbReference type="GO" id="GO:0071978">
    <property type="term" value="P:bacterial-type flagellum-dependent swarming motility"/>
    <property type="evidence" value="ECO:0007669"/>
    <property type="project" value="TreeGrafter"/>
</dbReference>
<dbReference type="EMBL" id="VIRB01000057">
    <property type="protein sequence ID" value="NDO68765.1"/>
    <property type="molecule type" value="Genomic_DNA"/>
</dbReference>